<sequence>MKDPLTFKVPYLPSETIIGPVTSSSVSSLPSLATPAQLSIQSLPPMLELDLAEPFALVNEPCYESSLFNRSVGTCTVSTHNPAWSPVTPDLISSFTCDSSPENILSTLQSTGLLISVPEDFADEQTYASVFRSKPQLGITLLELIDTILNLEYSVDFCIHQNSFF</sequence>
<reference evidence="1" key="1">
    <citation type="journal article" date="2019" name="Environ. Microbiol.">
        <title>Fungal ecological strategies reflected in gene transcription - a case study of two litter decomposers.</title>
        <authorList>
            <person name="Barbi F."/>
            <person name="Kohler A."/>
            <person name="Barry K."/>
            <person name="Baskaran P."/>
            <person name="Daum C."/>
            <person name="Fauchery L."/>
            <person name="Ihrmark K."/>
            <person name="Kuo A."/>
            <person name="LaButti K."/>
            <person name="Lipzen A."/>
            <person name="Morin E."/>
            <person name="Grigoriev I.V."/>
            <person name="Henrissat B."/>
            <person name="Lindahl B."/>
            <person name="Martin F."/>
        </authorList>
    </citation>
    <scope>NUCLEOTIDE SEQUENCE</scope>
    <source>
        <strain evidence="1">JB14</strain>
    </source>
</reference>
<evidence type="ECO:0000313" key="2">
    <source>
        <dbReference type="Proteomes" id="UP000799118"/>
    </source>
</evidence>
<accession>A0A6A4GAY4</accession>
<gene>
    <name evidence="1" type="ORF">BT96DRAFT_1010298</name>
</gene>
<proteinExistence type="predicted"/>
<dbReference type="Proteomes" id="UP000799118">
    <property type="component" value="Unassembled WGS sequence"/>
</dbReference>
<evidence type="ECO:0000313" key="1">
    <source>
        <dbReference type="EMBL" id="KAE9382637.1"/>
    </source>
</evidence>
<organism evidence="1 2">
    <name type="scientific">Gymnopus androsaceus JB14</name>
    <dbReference type="NCBI Taxonomy" id="1447944"/>
    <lineage>
        <taxon>Eukaryota</taxon>
        <taxon>Fungi</taxon>
        <taxon>Dikarya</taxon>
        <taxon>Basidiomycota</taxon>
        <taxon>Agaricomycotina</taxon>
        <taxon>Agaricomycetes</taxon>
        <taxon>Agaricomycetidae</taxon>
        <taxon>Agaricales</taxon>
        <taxon>Marasmiineae</taxon>
        <taxon>Omphalotaceae</taxon>
        <taxon>Gymnopus</taxon>
    </lineage>
</organism>
<dbReference type="AlphaFoldDB" id="A0A6A4GAY4"/>
<protein>
    <submittedName>
        <fullName evidence="1">Uncharacterized protein</fullName>
    </submittedName>
</protein>
<dbReference type="EMBL" id="ML771218">
    <property type="protein sequence ID" value="KAE9382637.1"/>
    <property type="molecule type" value="Genomic_DNA"/>
</dbReference>
<name>A0A6A4GAY4_9AGAR</name>
<keyword evidence="2" id="KW-1185">Reference proteome</keyword>